<organism evidence="10 11">
    <name type="scientific">Ectorhizobium quercum</name>
    <dbReference type="NCBI Taxonomy" id="2965071"/>
    <lineage>
        <taxon>Bacteria</taxon>
        <taxon>Pseudomonadati</taxon>
        <taxon>Pseudomonadota</taxon>
        <taxon>Alphaproteobacteria</taxon>
        <taxon>Hyphomicrobiales</taxon>
        <taxon>Rhizobiaceae</taxon>
        <taxon>Ectorhizobium</taxon>
    </lineage>
</organism>
<reference evidence="10" key="1">
    <citation type="submission" date="2022-07" db="EMBL/GenBank/DDBJ databases">
        <title>Ectorhizobium quercum gen.nov., sp. nov.</title>
        <authorList>
            <person name="Ma T."/>
            <person name="Li Y."/>
        </authorList>
    </citation>
    <scope>NUCLEOTIDE SEQUENCE</scope>
    <source>
        <strain evidence="10">BDR2-2</strain>
    </source>
</reference>
<comment type="caution">
    <text evidence="10">The sequence shown here is derived from an EMBL/GenBank/DDBJ whole genome shotgun (WGS) entry which is preliminary data.</text>
</comment>
<dbReference type="Pfam" id="PF07886">
    <property type="entry name" value="BA14K"/>
    <property type="match status" value="1"/>
</dbReference>
<keyword evidence="5" id="KW-0430">Lectin</keyword>
<evidence type="ECO:0000256" key="2">
    <source>
        <dbReference type="ARBA" id="ARBA00010270"/>
    </source>
</evidence>
<keyword evidence="11" id="KW-1185">Reference proteome</keyword>
<dbReference type="GO" id="GO:0016020">
    <property type="term" value="C:membrane"/>
    <property type="evidence" value="ECO:0007669"/>
    <property type="project" value="UniProtKB-SubCell"/>
</dbReference>
<protein>
    <recommendedName>
        <fullName evidence="3">Lectin-like protein BA14k</fullName>
    </recommendedName>
</protein>
<evidence type="ECO:0000313" key="10">
    <source>
        <dbReference type="EMBL" id="MCX8996009.1"/>
    </source>
</evidence>
<evidence type="ECO:0000313" key="11">
    <source>
        <dbReference type="Proteomes" id="UP001208771"/>
    </source>
</evidence>
<dbReference type="AlphaFoldDB" id="A0AAE3SUH5"/>
<comment type="subcellular location">
    <subcellularLocation>
        <location evidence="1">Membrane</location>
        <topology evidence="1">Single-pass membrane protein</topology>
    </subcellularLocation>
</comment>
<dbReference type="GO" id="GO:0030246">
    <property type="term" value="F:carbohydrate binding"/>
    <property type="evidence" value="ECO:0007669"/>
    <property type="project" value="UniProtKB-KW"/>
</dbReference>
<name>A0AAE3SUH5_9HYPH</name>
<proteinExistence type="inferred from homology"/>
<keyword evidence="8" id="KW-1133">Transmembrane helix</keyword>
<feature type="compositionally biased region" description="Basic and acidic residues" evidence="7">
    <location>
        <begin position="51"/>
        <end position="63"/>
    </location>
</feature>
<dbReference type="InterPro" id="IPR012413">
    <property type="entry name" value="BA14K"/>
</dbReference>
<accession>A0AAE3SUH5</accession>
<evidence type="ECO:0000256" key="5">
    <source>
        <dbReference type="ARBA" id="ARBA00022734"/>
    </source>
</evidence>
<evidence type="ECO:0000256" key="7">
    <source>
        <dbReference type="SAM" id="MobiDB-lite"/>
    </source>
</evidence>
<dbReference type="Proteomes" id="UP001208771">
    <property type="component" value="Unassembled WGS sequence"/>
</dbReference>
<dbReference type="RefSeq" id="WP_306409769.1">
    <property type="nucleotide sequence ID" value="NZ_JANFPI010000001.1"/>
</dbReference>
<sequence length="150" mass="16919">MKMKTRFFAVVSIGLSMVATSLTPAAAFNVPIPGARPAVDVEQVQYRRPPPQRDVRRDRDRNRPGWYNGQRGSRQSRPGYRRHSDGFWYPLAAFAAGAIIGGAVNAPRPAQAMSQRHVQWCSSRYRTYRAYDNTYAPRVGVRAQCSSPYN</sequence>
<evidence type="ECO:0000256" key="3">
    <source>
        <dbReference type="ARBA" id="ARBA00020552"/>
    </source>
</evidence>
<evidence type="ECO:0000256" key="9">
    <source>
        <dbReference type="SAM" id="SignalP"/>
    </source>
</evidence>
<dbReference type="EMBL" id="JANFPI010000001">
    <property type="protein sequence ID" value="MCX8996009.1"/>
    <property type="molecule type" value="Genomic_DNA"/>
</dbReference>
<evidence type="ECO:0000256" key="4">
    <source>
        <dbReference type="ARBA" id="ARBA00022475"/>
    </source>
</evidence>
<gene>
    <name evidence="10" type="ORF">NOF55_02715</name>
</gene>
<keyword evidence="4" id="KW-1003">Cell membrane</keyword>
<feature type="region of interest" description="Disordered" evidence="7">
    <location>
        <begin position="41"/>
        <end position="80"/>
    </location>
</feature>
<feature type="signal peptide" evidence="9">
    <location>
        <begin position="1"/>
        <end position="27"/>
    </location>
</feature>
<comment type="function">
    <text evidence="6">Has immunoglobulin-binding and hemagglutination properties, and can bind to mannose. Essential for virulence. May be involved in LPS biosynthesis or polysaccharide transport.</text>
</comment>
<comment type="similarity">
    <text evidence="2">Belongs to the BA14k family.</text>
</comment>
<keyword evidence="9" id="KW-0732">Signal</keyword>
<keyword evidence="8" id="KW-0812">Transmembrane</keyword>
<evidence type="ECO:0000256" key="1">
    <source>
        <dbReference type="ARBA" id="ARBA00004167"/>
    </source>
</evidence>
<feature type="transmembrane region" description="Helical" evidence="8">
    <location>
        <begin position="87"/>
        <end position="106"/>
    </location>
</feature>
<evidence type="ECO:0000256" key="8">
    <source>
        <dbReference type="SAM" id="Phobius"/>
    </source>
</evidence>
<feature type="chain" id="PRO_5042241863" description="Lectin-like protein BA14k" evidence="9">
    <location>
        <begin position="28"/>
        <end position="150"/>
    </location>
</feature>
<evidence type="ECO:0000256" key="6">
    <source>
        <dbReference type="ARBA" id="ARBA00025321"/>
    </source>
</evidence>
<keyword evidence="8" id="KW-0472">Membrane</keyword>